<dbReference type="AlphaFoldDB" id="A0A835D281"/>
<organism evidence="1 2">
    <name type="scientific">Tetracentron sinense</name>
    <name type="common">Spur-leaf</name>
    <dbReference type="NCBI Taxonomy" id="13715"/>
    <lineage>
        <taxon>Eukaryota</taxon>
        <taxon>Viridiplantae</taxon>
        <taxon>Streptophyta</taxon>
        <taxon>Embryophyta</taxon>
        <taxon>Tracheophyta</taxon>
        <taxon>Spermatophyta</taxon>
        <taxon>Magnoliopsida</taxon>
        <taxon>Trochodendrales</taxon>
        <taxon>Trochodendraceae</taxon>
        <taxon>Tetracentron</taxon>
    </lineage>
</organism>
<dbReference type="CDD" id="cd06257">
    <property type="entry name" value="DnaJ"/>
    <property type="match status" value="1"/>
</dbReference>
<dbReference type="InterPro" id="IPR036869">
    <property type="entry name" value="J_dom_sf"/>
</dbReference>
<dbReference type="PANTHER" id="PTHR46816:SF1">
    <property type="entry name" value="TETRATRICOPEPTIDE REPEAT (TPR)-LIKE SUPERFAMILY PROTEIN"/>
    <property type="match status" value="1"/>
</dbReference>
<evidence type="ECO:0000313" key="1">
    <source>
        <dbReference type="EMBL" id="KAF8387798.1"/>
    </source>
</evidence>
<accession>A0A835D281</accession>
<proteinExistence type="predicted"/>
<dbReference type="SUPFAM" id="SSF46565">
    <property type="entry name" value="Chaperone J-domain"/>
    <property type="match status" value="1"/>
</dbReference>
<dbReference type="OrthoDB" id="1903421at2759"/>
<comment type="caution">
    <text evidence="1">The sequence shown here is derived from an EMBL/GenBank/DDBJ whole genome shotgun (WGS) entry which is preliminary data.</text>
</comment>
<gene>
    <name evidence="1" type="ORF">HHK36_026455</name>
</gene>
<dbReference type="OMA" id="FVDRCEL"/>
<dbReference type="InterPro" id="IPR001623">
    <property type="entry name" value="DnaJ_domain"/>
</dbReference>
<evidence type="ECO:0008006" key="3">
    <source>
        <dbReference type="Google" id="ProtNLM"/>
    </source>
</evidence>
<protein>
    <recommendedName>
        <fullName evidence="3">J domain-containing protein</fullName>
    </recommendedName>
</protein>
<keyword evidence="2" id="KW-1185">Reference proteome</keyword>
<dbReference type="PANTHER" id="PTHR46816">
    <property type="entry name" value="OS01G0273500 PROTEIN"/>
    <property type="match status" value="1"/>
</dbReference>
<dbReference type="SUPFAM" id="SSF48452">
    <property type="entry name" value="TPR-like"/>
    <property type="match status" value="1"/>
</dbReference>
<sequence>MSTSSSLAGGDKKHWWLSNTKIVEKYVKDARVLIATQEQSEITTALNLLDAALAPSPRFESALELKARSLLYLRRFKDVADMLQEHIPSFKIVSEESFLFPQNSSQKLSRERVKLLSSDSPDGDPSFKCFSVSRLKKKFMAGLCKKSEKEGQWRYSVLGQACYHLGLMEDAMVLLQTGKRLATTEFRRESMYLSDDSFYFSNIDTKNRNLPPSESASVAQLLSHIKLLLRKRTAAVAALDAGLHSEAIRLFSKIIEGRHGIPQGFLAECYRHRSVAYRVAGRIVESIADCNCTLALDPICIQAIRTRAELLETIRCLPECLRDLEHLKLLYNSILRDRKLPGSSWKRHNVRYRDVPDNLRAVTSKIQELRQRFLSGEKCNVDYYPLMGLRRGCSRSELERAHLLLYLRHKPDKATNFVDWCEFVDNYDLDSVKEQARMWGLMLFRLLQKGYASLMATIMEDEAAEEQRKKAAAATKVPVLVQEPKLEGELSKPKGEIGDGNGVGSLDYIMGSIELPEKNSRAVAAAAMAASVFQGVFCRDIAAVGNLPSPVGFDLPMPVKYQALSC</sequence>
<dbReference type="InterPro" id="IPR011990">
    <property type="entry name" value="TPR-like_helical_dom_sf"/>
</dbReference>
<name>A0A835D281_TETSI</name>
<dbReference type="Proteomes" id="UP000655225">
    <property type="component" value="Unassembled WGS sequence"/>
</dbReference>
<evidence type="ECO:0000313" key="2">
    <source>
        <dbReference type="Proteomes" id="UP000655225"/>
    </source>
</evidence>
<dbReference type="EMBL" id="JABCRI010000020">
    <property type="protein sequence ID" value="KAF8387798.1"/>
    <property type="molecule type" value="Genomic_DNA"/>
</dbReference>
<reference evidence="1 2" key="1">
    <citation type="submission" date="2020-04" db="EMBL/GenBank/DDBJ databases">
        <title>Plant Genome Project.</title>
        <authorList>
            <person name="Zhang R.-G."/>
        </authorList>
    </citation>
    <scope>NUCLEOTIDE SEQUENCE [LARGE SCALE GENOMIC DNA]</scope>
    <source>
        <strain evidence="1">YNK0</strain>
        <tissue evidence="1">Leaf</tissue>
    </source>
</reference>
<dbReference type="Gene3D" id="1.25.40.10">
    <property type="entry name" value="Tetratricopeptide repeat domain"/>
    <property type="match status" value="1"/>
</dbReference>